<evidence type="ECO:0000313" key="3">
    <source>
        <dbReference type="EMBL" id="QDU89362.1"/>
    </source>
</evidence>
<evidence type="ECO:0000313" key="4">
    <source>
        <dbReference type="Proteomes" id="UP000317429"/>
    </source>
</evidence>
<gene>
    <name evidence="3" type="ORF">Pla175_27510</name>
</gene>
<evidence type="ECO:0000259" key="2">
    <source>
        <dbReference type="Pfam" id="PF07589"/>
    </source>
</evidence>
<feature type="signal peptide" evidence="1">
    <location>
        <begin position="1"/>
        <end position="26"/>
    </location>
</feature>
<dbReference type="Pfam" id="PF07589">
    <property type="entry name" value="PEP-CTERM"/>
    <property type="match status" value="1"/>
</dbReference>
<feature type="chain" id="PRO_5022214130" evidence="1">
    <location>
        <begin position="27"/>
        <end position="215"/>
    </location>
</feature>
<protein>
    <submittedName>
        <fullName evidence="3">PEP-CTERM motif protein</fullName>
    </submittedName>
</protein>
<evidence type="ECO:0000256" key="1">
    <source>
        <dbReference type="SAM" id="SignalP"/>
    </source>
</evidence>
<accession>A0A518DCZ9</accession>
<dbReference type="KEGG" id="pnd:Pla175_27510"/>
<name>A0A518DCZ9_9BACT</name>
<organism evidence="3 4">
    <name type="scientific">Pirellulimonas nuda</name>
    <dbReference type="NCBI Taxonomy" id="2528009"/>
    <lineage>
        <taxon>Bacteria</taxon>
        <taxon>Pseudomonadati</taxon>
        <taxon>Planctomycetota</taxon>
        <taxon>Planctomycetia</taxon>
        <taxon>Pirellulales</taxon>
        <taxon>Lacipirellulaceae</taxon>
        <taxon>Pirellulimonas</taxon>
    </lineage>
</organism>
<dbReference type="Proteomes" id="UP000317429">
    <property type="component" value="Chromosome"/>
</dbReference>
<dbReference type="EMBL" id="CP036291">
    <property type="protein sequence ID" value="QDU89362.1"/>
    <property type="molecule type" value="Genomic_DNA"/>
</dbReference>
<sequence length="215" mass="20920" precursor="true">MTTTTRCSFLAFAVAASALLSGTASAGLIEIGFTGLNISYDGSAISTTGGIDPLTSVSITNDSVAVAGSPFGSDIDITLSIPGVTGIATTGGTVGTVGSGSLLLGLPGADGLSLLLDPASITFVNVASTVQFAFGGTVAAISSQSLPGGIVIGDPVSVTFATSVVPGTLTEIGGTVTGFRATGTGEIEAQMVPEPATAVLLAVGVAAVGLRRRRR</sequence>
<dbReference type="InterPro" id="IPR013424">
    <property type="entry name" value="Ice-binding_C"/>
</dbReference>
<keyword evidence="1" id="KW-0732">Signal</keyword>
<keyword evidence="4" id="KW-1185">Reference proteome</keyword>
<dbReference type="AlphaFoldDB" id="A0A518DCZ9"/>
<feature type="domain" description="Ice-binding protein C-terminal" evidence="2">
    <location>
        <begin position="192"/>
        <end position="213"/>
    </location>
</feature>
<reference evidence="3 4" key="1">
    <citation type="submission" date="2019-02" db="EMBL/GenBank/DDBJ databases">
        <title>Deep-cultivation of Planctomycetes and their phenomic and genomic characterization uncovers novel biology.</title>
        <authorList>
            <person name="Wiegand S."/>
            <person name="Jogler M."/>
            <person name="Boedeker C."/>
            <person name="Pinto D."/>
            <person name="Vollmers J."/>
            <person name="Rivas-Marin E."/>
            <person name="Kohn T."/>
            <person name="Peeters S.H."/>
            <person name="Heuer A."/>
            <person name="Rast P."/>
            <person name="Oberbeckmann S."/>
            <person name="Bunk B."/>
            <person name="Jeske O."/>
            <person name="Meyerdierks A."/>
            <person name="Storesund J.E."/>
            <person name="Kallscheuer N."/>
            <person name="Luecker S."/>
            <person name="Lage O.M."/>
            <person name="Pohl T."/>
            <person name="Merkel B.J."/>
            <person name="Hornburger P."/>
            <person name="Mueller R.-W."/>
            <person name="Bruemmer F."/>
            <person name="Labrenz M."/>
            <person name="Spormann A.M."/>
            <person name="Op den Camp H."/>
            <person name="Overmann J."/>
            <person name="Amann R."/>
            <person name="Jetten M.S.M."/>
            <person name="Mascher T."/>
            <person name="Medema M.H."/>
            <person name="Devos D.P."/>
            <person name="Kaster A.-K."/>
            <person name="Ovreas L."/>
            <person name="Rohde M."/>
            <person name="Galperin M.Y."/>
            <person name="Jogler C."/>
        </authorList>
    </citation>
    <scope>NUCLEOTIDE SEQUENCE [LARGE SCALE GENOMIC DNA]</scope>
    <source>
        <strain evidence="3 4">Pla175</strain>
    </source>
</reference>
<proteinExistence type="predicted"/>
<dbReference type="RefSeq" id="WP_197526805.1">
    <property type="nucleotide sequence ID" value="NZ_CP036291.1"/>
</dbReference>
<dbReference type="NCBIfam" id="TIGR02595">
    <property type="entry name" value="PEP_CTERM"/>
    <property type="match status" value="1"/>
</dbReference>